<dbReference type="RefSeq" id="WP_110851206.1">
    <property type="nucleotide sequence ID" value="NZ_QKLZ01000001.1"/>
</dbReference>
<keyword evidence="3" id="KW-1185">Reference proteome</keyword>
<name>A0A2Y9BVD2_9MICO</name>
<feature type="binding site" evidence="1">
    <location>
        <position position="56"/>
    </location>
    <ligand>
        <name>Zn(2+)</name>
        <dbReference type="ChEBI" id="CHEBI:29105"/>
    </ligand>
</feature>
<keyword evidence="1" id="KW-0479">Metal-binding</keyword>
<feature type="binding site" evidence="1">
    <location>
        <position position="58"/>
    </location>
    <ligand>
        <name>Zn(2+)</name>
        <dbReference type="ChEBI" id="CHEBI:29105"/>
    </ligand>
</feature>
<gene>
    <name evidence="1" type="primary">rbpA</name>
    <name evidence="2" type="ORF">SAMN05216184_101760</name>
</gene>
<comment type="cofactor">
    <cofactor evidence="1">
        <name>Zn(2+)</name>
        <dbReference type="ChEBI" id="CHEBI:29105"/>
    </cofactor>
    <text evidence="1">Bind 1 Zn(2+) per subunit.</text>
</comment>
<dbReference type="EMBL" id="UETB01000001">
    <property type="protein sequence ID" value="SSA37142.1"/>
    <property type="molecule type" value="Genomic_DNA"/>
</dbReference>
<dbReference type="Proteomes" id="UP000250222">
    <property type="component" value="Unassembled WGS sequence"/>
</dbReference>
<keyword evidence="1" id="KW-0805">Transcription regulation</keyword>
<dbReference type="GO" id="GO:0001000">
    <property type="term" value="F:bacterial-type RNA polymerase core enzyme binding"/>
    <property type="evidence" value="ECO:0007669"/>
    <property type="project" value="UniProtKB-UniRule"/>
</dbReference>
<comment type="subunit">
    <text evidence="1">Forms a complex with the RNAP catalytic core and with free principal sigma factors.</text>
</comment>
<dbReference type="OrthoDB" id="3618415at2"/>
<dbReference type="AlphaFoldDB" id="A0A2Y9BVD2"/>
<accession>A0A2Y9BVD2</accession>
<keyword evidence="1" id="KW-0862">Zinc</keyword>
<dbReference type="GO" id="GO:0008270">
    <property type="term" value="F:zinc ion binding"/>
    <property type="evidence" value="ECO:0007669"/>
    <property type="project" value="UniProtKB-UniRule"/>
</dbReference>
<proteinExistence type="inferred from homology"/>
<feature type="binding site" evidence="1">
    <location>
        <position position="34"/>
    </location>
    <ligand>
        <name>Zn(2+)</name>
        <dbReference type="ChEBI" id="CHEBI:29105"/>
    </ligand>
</feature>
<feature type="binding site" evidence="1">
    <location>
        <position position="38"/>
    </location>
    <ligand>
        <name>Zn(2+)</name>
        <dbReference type="ChEBI" id="CHEBI:29105"/>
    </ligand>
</feature>
<evidence type="ECO:0000313" key="3">
    <source>
        <dbReference type="Proteomes" id="UP000250222"/>
    </source>
</evidence>
<dbReference type="HAMAP" id="MF_01483">
    <property type="entry name" value="RbpA"/>
    <property type="match status" value="1"/>
</dbReference>
<organism evidence="2 3">
    <name type="scientific">Georgenia satyanarayanai</name>
    <dbReference type="NCBI Taxonomy" id="860221"/>
    <lineage>
        <taxon>Bacteria</taxon>
        <taxon>Bacillati</taxon>
        <taxon>Actinomycetota</taxon>
        <taxon>Actinomycetes</taxon>
        <taxon>Micrococcales</taxon>
        <taxon>Bogoriellaceae</taxon>
        <taxon>Georgenia</taxon>
    </lineage>
</organism>
<comment type="function">
    <text evidence="1">Binds to RNA polymerase (RNAP), stimulating transcription from principal, but not alternative sigma factor promoters.</text>
</comment>
<dbReference type="Pfam" id="PF13397">
    <property type="entry name" value="RbpA"/>
    <property type="match status" value="1"/>
</dbReference>
<evidence type="ECO:0000313" key="2">
    <source>
        <dbReference type="EMBL" id="SSA37142.1"/>
    </source>
</evidence>
<dbReference type="InterPro" id="IPR025182">
    <property type="entry name" value="RNApol-bd_RbpA"/>
</dbReference>
<dbReference type="InterPro" id="IPR038638">
    <property type="entry name" value="RbpA_sf"/>
</dbReference>
<keyword evidence="1" id="KW-0804">Transcription</keyword>
<sequence length="116" mass="13180">MADRSLRGVGIGAKSLESEVGVQYADRTEAHYECPNGHTIVLPFAADAEMPALWECRCGEEALLRDATRPEPTKPVKKPRTHWDMLLERRTVPELEELLTERLELLRSGQLRRRSA</sequence>
<comment type="similarity">
    <text evidence="1">Belongs to the RNA polymerase-binding protein RbpA family.</text>
</comment>
<dbReference type="Gene3D" id="2.20.28.270">
    <property type="entry name" value="RNA polymerase-binding protein A"/>
    <property type="match status" value="1"/>
</dbReference>
<reference evidence="2 3" key="1">
    <citation type="submission" date="2016-10" db="EMBL/GenBank/DDBJ databases">
        <authorList>
            <person name="Cai Z."/>
        </authorList>
    </citation>
    <scope>NUCLEOTIDE SEQUENCE [LARGE SCALE GENOMIC DNA]</scope>
    <source>
        <strain evidence="2 3">CGMCC 1.10826</strain>
    </source>
</reference>
<evidence type="ECO:0000256" key="1">
    <source>
        <dbReference type="HAMAP-Rule" id="MF_01483"/>
    </source>
</evidence>
<dbReference type="GO" id="GO:0045893">
    <property type="term" value="P:positive regulation of DNA-templated transcription"/>
    <property type="evidence" value="ECO:0007669"/>
    <property type="project" value="UniProtKB-UniRule"/>
</dbReference>
<protein>
    <recommendedName>
        <fullName evidence="1">RNA polymerase-binding protein RbpA</fullName>
    </recommendedName>
</protein>